<dbReference type="Proteomes" id="UP000550707">
    <property type="component" value="Unassembled WGS sequence"/>
</dbReference>
<dbReference type="PROSITE" id="PS50923">
    <property type="entry name" value="SUSHI"/>
    <property type="match status" value="4"/>
</dbReference>
<accession>A0A7J8CPV5</accession>
<feature type="region of interest" description="Disordered" evidence="7">
    <location>
        <begin position="1"/>
        <end position="21"/>
    </location>
</feature>
<protein>
    <submittedName>
        <fullName evidence="9">CD46 molecule</fullName>
    </submittedName>
</protein>
<evidence type="ECO:0000256" key="2">
    <source>
        <dbReference type="ARBA" id="ARBA00022729"/>
    </source>
</evidence>
<proteinExistence type="predicted"/>
<dbReference type="SMART" id="SM00032">
    <property type="entry name" value="CCP"/>
    <property type="match status" value="4"/>
</dbReference>
<sequence>MTASGGARTTSPRCPENAHFDGFSAPVTRIVELPTDPRGLEPIKERAAFPPAPRLSTLGMAPPSRGRREVTPTCGYFVSLAIVASGVRTRKGDCRNPPFFESMTLKGTPKASYLPGERVYYECNKGYVYSYYYPLSTFCEQAGTWYPADEACYKKKCPTPKVPNGEVYDPQITFEFDKEAHFYCNYGYYLKGAQILTCQLSGDNVFWNYDIPTCEKILCKSPGKISNGKHTNNWRDVFEFNELVTYSCDPSNGPEEYSLVGESKLVCSGPGKWSSDPPQCKVVQCEPPVLKHGKAISEMKDKFSYKDEVKFECLKGFYLNGSNPVYCGGNNTWEPEMPTCIKEIREKNNSGKSISLGSSHSGPCFGSAYSRNIISEGCVKPTRATKPPLANYPGSVALHPPSIVENFVSLWVKCQVLF</sequence>
<dbReference type="Gene3D" id="2.10.70.10">
    <property type="entry name" value="Complement Module, domain 1"/>
    <property type="match status" value="4"/>
</dbReference>
<dbReference type="AlphaFoldDB" id="A0A7J8CPV5"/>
<keyword evidence="3" id="KW-0677">Repeat</keyword>
<feature type="domain" description="Sushi" evidence="8">
    <location>
        <begin position="155"/>
        <end position="216"/>
    </location>
</feature>
<comment type="caution">
    <text evidence="6">Lacks conserved residue(s) required for the propagation of feature annotation.</text>
</comment>
<feature type="compositionally biased region" description="Polar residues" evidence="7">
    <location>
        <begin position="1"/>
        <end position="12"/>
    </location>
</feature>
<evidence type="ECO:0000256" key="3">
    <source>
        <dbReference type="ARBA" id="ARBA00022737"/>
    </source>
</evidence>
<organism evidence="9 10">
    <name type="scientific">Molossus molossus</name>
    <name type="common">Pallas' mastiff bat</name>
    <name type="synonym">Vespertilio molossus</name>
    <dbReference type="NCBI Taxonomy" id="27622"/>
    <lineage>
        <taxon>Eukaryota</taxon>
        <taxon>Metazoa</taxon>
        <taxon>Chordata</taxon>
        <taxon>Craniata</taxon>
        <taxon>Vertebrata</taxon>
        <taxon>Euteleostomi</taxon>
        <taxon>Mammalia</taxon>
        <taxon>Eutheria</taxon>
        <taxon>Laurasiatheria</taxon>
        <taxon>Chiroptera</taxon>
        <taxon>Yangochiroptera</taxon>
        <taxon>Molossidae</taxon>
        <taxon>Molossus</taxon>
    </lineage>
</organism>
<dbReference type="Pfam" id="PF00084">
    <property type="entry name" value="Sushi"/>
    <property type="match status" value="4"/>
</dbReference>
<feature type="domain" description="Sushi" evidence="8">
    <location>
        <begin position="217"/>
        <end position="282"/>
    </location>
</feature>
<evidence type="ECO:0000256" key="1">
    <source>
        <dbReference type="ARBA" id="ARBA00022659"/>
    </source>
</evidence>
<keyword evidence="4 6" id="KW-1015">Disulfide bond</keyword>
<dbReference type="EMBL" id="JACASF010000020">
    <property type="protein sequence ID" value="KAF6412911.1"/>
    <property type="molecule type" value="Genomic_DNA"/>
</dbReference>
<evidence type="ECO:0000259" key="8">
    <source>
        <dbReference type="PROSITE" id="PS50923"/>
    </source>
</evidence>
<evidence type="ECO:0000256" key="4">
    <source>
        <dbReference type="ARBA" id="ARBA00023157"/>
    </source>
</evidence>
<dbReference type="InterPro" id="IPR000436">
    <property type="entry name" value="Sushi_SCR_CCP_dom"/>
</dbReference>
<keyword evidence="2" id="KW-0732">Signal</keyword>
<evidence type="ECO:0000313" key="10">
    <source>
        <dbReference type="Proteomes" id="UP000550707"/>
    </source>
</evidence>
<dbReference type="SUPFAM" id="SSF57535">
    <property type="entry name" value="Complement control module/SCR domain"/>
    <property type="match status" value="4"/>
</dbReference>
<feature type="disulfide bond" evidence="6">
    <location>
        <begin position="313"/>
        <end position="340"/>
    </location>
</feature>
<dbReference type="InterPro" id="IPR035976">
    <property type="entry name" value="Sushi/SCR/CCP_sf"/>
</dbReference>
<comment type="caution">
    <text evidence="9">The sequence shown here is derived from an EMBL/GenBank/DDBJ whole genome shotgun (WGS) entry which is preliminary data.</text>
</comment>
<keyword evidence="1 6" id="KW-0768">Sushi</keyword>
<evidence type="ECO:0000256" key="5">
    <source>
        <dbReference type="ARBA" id="ARBA00023180"/>
    </source>
</evidence>
<dbReference type="InParanoid" id="A0A7J8CPV5"/>
<dbReference type="InterPro" id="IPR050350">
    <property type="entry name" value="Compl-Cell_Adhes-Reg"/>
</dbReference>
<evidence type="ECO:0000313" key="9">
    <source>
        <dbReference type="EMBL" id="KAF6412911.1"/>
    </source>
</evidence>
<dbReference type="PANTHER" id="PTHR19325:SF468">
    <property type="entry name" value="MEMBRANE COFACTOR PROTEIN"/>
    <property type="match status" value="1"/>
</dbReference>
<evidence type="ECO:0000256" key="7">
    <source>
        <dbReference type="SAM" id="MobiDB-lite"/>
    </source>
</evidence>
<gene>
    <name evidence="9" type="ORF">HJG59_002466</name>
</gene>
<keyword evidence="5" id="KW-0325">Glycoprotein</keyword>
<reference evidence="9 10" key="1">
    <citation type="journal article" date="2020" name="Nature">
        <title>Six reference-quality genomes reveal evolution of bat adaptations.</title>
        <authorList>
            <person name="Jebb D."/>
            <person name="Huang Z."/>
            <person name="Pippel M."/>
            <person name="Hughes G.M."/>
            <person name="Lavrichenko K."/>
            <person name="Devanna P."/>
            <person name="Winkler S."/>
            <person name="Jermiin L.S."/>
            <person name="Skirmuntt E.C."/>
            <person name="Katzourakis A."/>
            <person name="Burkitt-Gray L."/>
            <person name="Ray D.A."/>
            <person name="Sullivan K.A.M."/>
            <person name="Roscito J.G."/>
            <person name="Kirilenko B.M."/>
            <person name="Davalos L.M."/>
            <person name="Corthals A.P."/>
            <person name="Power M.L."/>
            <person name="Jones G."/>
            <person name="Ransome R.D."/>
            <person name="Dechmann D.K.N."/>
            <person name="Locatelli A.G."/>
            <person name="Puechmaille S.J."/>
            <person name="Fedrigo O."/>
            <person name="Jarvis E.D."/>
            <person name="Hiller M."/>
            <person name="Vernes S.C."/>
            <person name="Myers E.W."/>
            <person name="Teeling E.C."/>
        </authorList>
    </citation>
    <scope>NUCLEOTIDE SEQUENCE [LARGE SCALE GENOMIC DNA]</scope>
    <source>
        <strain evidence="9">MMolMol1</strain>
        <tissue evidence="9">Muscle</tissue>
    </source>
</reference>
<feature type="domain" description="Sushi" evidence="8">
    <location>
        <begin position="283"/>
        <end position="342"/>
    </location>
</feature>
<feature type="domain" description="Sushi" evidence="8">
    <location>
        <begin position="92"/>
        <end position="154"/>
    </location>
</feature>
<dbReference type="FunFam" id="2.10.70.10:FF:000014">
    <property type="entry name" value="Membrane cofactor protein"/>
    <property type="match status" value="1"/>
</dbReference>
<evidence type="ECO:0000256" key="6">
    <source>
        <dbReference type="PROSITE-ProRule" id="PRU00302"/>
    </source>
</evidence>
<dbReference type="FunCoup" id="A0A7J8CPV5">
    <property type="interactions" value="197"/>
</dbReference>
<dbReference type="CDD" id="cd00033">
    <property type="entry name" value="CCP"/>
    <property type="match status" value="4"/>
</dbReference>
<dbReference type="PANTHER" id="PTHR19325">
    <property type="entry name" value="COMPLEMENT COMPONENT-RELATED SUSHI DOMAIN-CONTAINING"/>
    <property type="match status" value="1"/>
</dbReference>
<keyword evidence="10" id="KW-1185">Reference proteome</keyword>
<name>A0A7J8CPV5_MOLMO</name>